<feature type="domain" description="Baseplate structural protein Gp10 C-terminal" evidence="2">
    <location>
        <begin position="87"/>
        <end position="222"/>
    </location>
</feature>
<protein>
    <recommendedName>
        <fullName evidence="2">Baseplate structural protein Gp10 C-terminal domain-containing protein</fullName>
    </recommendedName>
</protein>
<dbReference type="STRING" id="1217705.F900_01860"/>
<reference evidence="3 4" key="1">
    <citation type="submission" date="2013-02" db="EMBL/GenBank/DDBJ databases">
        <title>The Genome Sequence of Acinetobacter sp. ANC 3862.</title>
        <authorList>
            <consortium name="The Broad Institute Genome Sequencing Platform"/>
            <consortium name="The Broad Institute Genome Sequencing Center for Infectious Disease"/>
            <person name="Cerqueira G."/>
            <person name="Feldgarden M."/>
            <person name="Courvalin P."/>
            <person name="Perichon B."/>
            <person name="Grillot-Courvalin C."/>
            <person name="Clermont D."/>
            <person name="Rocha E."/>
            <person name="Yoon E.-J."/>
            <person name="Nemec A."/>
            <person name="Walker B."/>
            <person name="Young S.K."/>
            <person name="Zeng Q."/>
            <person name="Gargeya S."/>
            <person name="Fitzgerald M."/>
            <person name="Haas B."/>
            <person name="Abouelleil A."/>
            <person name="Alvarado L."/>
            <person name="Arachchi H.M."/>
            <person name="Berlin A.M."/>
            <person name="Chapman S.B."/>
            <person name="Dewar J."/>
            <person name="Goldberg J."/>
            <person name="Griggs A."/>
            <person name="Gujja S."/>
            <person name="Hansen M."/>
            <person name="Howarth C."/>
            <person name="Imamovic A."/>
            <person name="Larimer J."/>
            <person name="McCowan C."/>
            <person name="Murphy C."/>
            <person name="Neiman D."/>
            <person name="Pearson M."/>
            <person name="Priest M."/>
            <person name="Roberts A."/>
            <person name="Saif S."/>
            <person name="Shea T."/>
            <person name="Sisk P."/>
            <person name="Sykes S."/>
            <person name="Wortman J."/>
            <person name="Nusbaum C."/>
            <person name="Birren B."/>
        </authorList>
    </citation>
    <scope>NUCLEOTIDE SEQUENCE [LARGE SCALE GENOMIC DNA]</scope>
    <source>
        <strain evidence="3 4">ANC 3862</strain>
    </source>
</reference>
<dbReference type="RefSeq" id="WP_005216923.1">
    <property type="nucleotide sequence ID" value="NZ_KB850089.1"/>
</dbReference>
<dbReference type="Pfam" id="PF21939">
    <property type="entry name" value="Gp10_C"/>
    <property type="match status" value="1"/>
</dbReference>
<name>N9N5G4_9GAMM</name>
<dbReference type="AlphaFoldDB" id="N9N5G4"/>
<evidence type="ECO:0000259" key="2">
    <source>
        <dbReference type="Pfam" id="PF21939"/>
    </source>
</evidence>
<evidence type="ECO:0000313" key="3">
    <source>
        <dbReference type="EMBL" id="ENX00876.1"/>
    </source>
</evidence>
<evidence type="ECO:0000313" key="4">
    <source>
        <dbReference type="Proteomes" id="UP000013248"/>
    </source>
</evidence>
<accession>N9N5G4</accession>
<dbReference type="HOGENOM" id="CLU_1238026_0_0_6"/>
<sequence>MPVNQFLPFATDEDANVMSQADYAALSARQNGFQLGVASSQQLNKVWRQSSTVSSVLTQFICNHQTGDVLDNGEIPTLLSQLESALINLILPVDTIISSFDPAFNPNTKYAGTTWILHGQGRVAVGLSTQESDATWKKTIGNEFGSDEHPLTIEEGPEHNHNDGDFKKLLIVNGIGTQNSSDATAGEPNLLAEGNKDILPSGEGRPHNNVQPSIVEARWRRTA</sequence>
<evidence type="ECO:0000256" key="1">
    <source>
        <dbReference type="SAM" id="MobiDB-lite"/>
    </source>
</evidence>
<proteinExistence type="predicted"/>
<dbReference type="EMBL" id="APRP01000018">
    <property type="protein sequence ID" value="ENX00876.1"/>
    <property type="molecule type" value="Genomic_DNA"/>
</dbReference>
<feature type="region of interest" description="Disordered" evidence="1">
    <location>
        <begin position="180"/>
        <end position="212"/>
    </location>
</feature>
<dbReference type="PATRIC" id="fig|1217705.3.peg.1810"/>
<gene>
    <name evidence="3" type="ORF">F900_01860</name>
</gene>
<dbReference type="eggNOG" id="COG4675">
    <property type="taxonomic scope" value="Bacteria"/>
</dbReference>
<dbReference type="Proteomes" id="UP000013248">
    <property type="component" value="Unassembled WGS sequence"/>
</dbReference>
<comment type="caution">
    <text evidence="3">The sequence shown here is derived from an EMBL/GenBank/DDBJ whole genome shotgun (WGS) entry which is preliminary data.</text>
</comment>
<dbReference type="InterPro" id="IPR053827">
    <property type="entry name" value="Gp10_C"/>
</dbReference>
<organism evidence="3 4">
    <name type="scientific">Acinetobacter modestus</name>
    <dbReference type="NCBI Taxonomy" id="1776740"/>
    <lineage>
        <taxon>Bacteria</taxon>
        <taxon>Pseudomonadati</taxon>
        <taxon>Pseudomonadota</taxon>
        <taxon>Gammaproteobacteria</taxon>
        <taxon>Moraxellales</taxon>
        <taxon>Moraxellaceae</taxon>
        <taxon>Acinetobacter</taxon>
    </lineage>
</organism>